<evidence type="ECO:0000256" key="3">
    <source>
        <dbReference type="ARBA" id="ARBA00022737"/>
    </source>
</evidence>
<name>A0A5S6QJP5_TRIMR</name>
<dbReference type="Gene3D" id="2.130.10.10">
    <property type="entry name" value="YVTN repeat-like/Quinoprotein amine dehydrogenase"/>
    <property type="match status" value="1"/>
</dbReference>
<comment type="subcellular location">
    <subcellularLocation>
        <location evidence="1">Cytoplasmic vesicle</location>
        <location evidence="1">COPI-coated vesicle membrane</location>
        <topology evidence="1">Peripheral membrane protein</topology>
        <orientation evidence="1">Cytoplasmic side</orientation>
    </subcellularLocation>
</comment>
<dbReference type="GO" id="GO:0006891">
    <property type="term" value="P:intra-Golgi vesicle-mediated transport"/>
    <property type="evidence" value="ECO:0007669"/>
    <property type="project" value="TreeGrafter"/>
</dbReference>
<keyword evidence="3" id="KW-0677">Repeat</keyword>
<dbReference type="Proteomes" id="UP000046395">
    <property type="component" value="Unassembled WGS sequence"/>
</dbReference>
<dbReference type="InterPro" id="IPR050844">
    <property type="entry name" value="Coatomer_complex_subunit"/>
</dbReference>
<reference evidence="6" key="1">
    <citation type="submission" date="2019-12" db="UniProtKB">
        <authorList>
            <consortium name="WormBaseParasite"/>
        </authorList>
    </citation>
    <scope>IDENTIFICATION</scope>
</reference>
<dbReference type="SMART" id="SM00320">
    <property type="entry name" value="WD40"/>
    <property type="match status" value="2"/>
</dbReference>
<dbReference type="GO" id="GO:0006888">
    <property type="term" value="P:endoplasmic reticulum to Golgi vesicle-mediated transport"/>
    <property type="evidence" value="ECO:0007669"/>
    <property type="project" value="TreeGrafter"/>
</dbReference>
<dbReference type="PANTHER" id="PTHR19876">
    <property type="entry name" value="COATOMER"/>
    <property type="match status" value="1"/>
</dbReference>
<sequence>MGIDGCVKKNIMLLVMELGNSEYSKAFTMDAKCHMKYAFGITAGTSYFTAVDFGKLHGNLCILAGKQNGEVDVRYYRTLRPVLSIAETDNCQVRSCGFYKEGIWAYFRTSFIKFWQILPDMTSVLINQIPVSYSGFSAVFVFNSPSIGEEVVIMPEDGDDWAIVTVRCLQQQISYCMKTKDHSTKFKSLHILVGNAFGSIQLWDVTREVIVAEARVHKEIVSELDFSALRSTGVSCSPADGVYIWRIDDEFCLRITHLISRQQPRISRVHIFPGDMDMFITADQVGTLTFLSLTCIEKKNVLNFHRKSVTCLRFAPREAGGWLLLVGSSDGVIVCWQMTDRCSSDSLVCERTAAYTST</sequence>
<dbReference type="PROSITE" id="PS50082">
    <property type="entry name" value="WD_REPEATS_2"/>
    <property type="match status" value="1"/>
</dbReference>
<keyword evidence="2 4" id="KW-0853">WD repeat</keyword>
<evidence type="ECO:0000256" key="4">
    <source>
        <dbReference type="PROSITE-ProRule" id="PRU00221"/>
    </source>
</evidence>
<dbReference type="GO" id="GO:0030126">
    <property type="term" value="C:COPI vesicle coat"/>
    <property type="evidence" value="ECO:0007669"/>
    <property type="project" value="TreeGrafter"/>
</dbReference>
<accession>A0A5S6QJP5</accession>
<evidence type="ECO:0000313" key="5">
    <source>
        <dbReference type="Proteomes" id="UP000046395"/>
    </source>
</evidence>
<evidence type="ECO:0000313" key="6">
    <source>
        <dbReference type="WBParaSite" id="TMUE_2000007389.1"/>
    </source>
</evidence>
<feature type="repeat" description="WD" evidence="4">
    <location>
        <begin position="302"/>
        <end position="338"/>
    </location>
</feature>
<dbReference type="PANTHER" id="PTHR19876:SF68">
    <property type="entry name" value="COATOMER SUBUNIT BETA'-2"/>
    <property type="match status" value="1"/>
</dbReference>
<dbReference type="InterPro" id="IPR036322">
    <property type="entry name" value="WD40_repeat_dom_sf"/>
</dbReference>
<dbReference type="InterPro" id="IPR011044">
    <property type="entry name" value="Quino_amine_DH_bsu"/>
</dbReference>
<protein>
    <submittedName>
        <fullName evidence="6">WD_REPEATS_REGION domain-containing protein</fullName>
    </submittedName>
</protein>
<evidence type="ECO:0000256" key="1">
    <source>
        <dbReference type="ARBA" id="ARBA00004347"/>
    </source>
</evidence>
<dbReference type="STRING" id="70415.A0A5S6QJP5"/>
<dbReference type="WBParaSite" id="TMUE_2000007389.1">
    <property type="protein sequence ID" value="TMUE_2000007389.1"/>
    <property type="gene ID" value="WBGene00285645"/>
</dbReference>
<dbReference type="InterPro" id="IPR001680">
    <property type="entry name" value="WD40_rpt"/>
</dbReference>
<dbReference type="SUPFAM" id="SSF50978">
    <property type="entry name" value="WD40 repeat-like"/>
    <property type="match status" value="1"/>
</dbReference>
<dbReference type="GO" id="GO:0006890">
    <property type="term" value="P:retrograde vesicle-mediated transport, Golgi to endoplasmic reticulum"/>
    <property type="evidence" value="ECO:0007669"/>
    <property type="project" value="TreeGrafter"/>
</dbReference>
<dbReference type="AlphaFoldDB" id="A0A5S6QJP5"/>
<dbReference type="SUPFAM" id="SSF50969">
    <property type="entry name" value="YVTN repeat-like/Quinoprotein amine dehydrogenase"/>
    <property type="match status" value="1"/>
</dbReference>
<evidence type="ECO:0000256" key="2">
    <source>
        <dbReference type="ARBA" id="ARBA00022574"/>
    </source>
</evidence>
<dbReference type="GO" id="GO:0006886">
    <property type="term" value="P:intracellular protein transport"/>
    <property type="evidence" value="ECO:0007669"/>
    <property type="project" value="TreeGrafter"/>
</dbReference>
<proteinExistence type="predicted"/>
<dbReference type="InterPro" id="IPR015943">
    <property type="entry name" value="WD40/YVTN_repeat-like_dom_sf"/>
</dbReference>
<keyword evidence="5" id="KW-1185">Reference proteome</keyword>
<organism evidence="5 6">
    <name type="scientific">Trichuris muris</name>
    <name type="common">Mouse whipworm</name>
    <dbReference type="NCBI Taxonomy" id="70415"/>
    <lineage>
        <taxon>Eukaryota</taxon>
        <taxon>Metazoa</taxon>
        <taxon>Ecdysozoa</taxon>
        <taxon>Nematoda</taxon>
        <taxon>Enoplea</taxon>
        <taxon>Dorylaimia</taxon>
        <taxon>Trichinellida</taxon>
        <taxon>Trichuridae</taxon>
        <taxon>Trichuris</taxon>
    </lineage>
</organism>